<dbReference type="GO" id="GO:0003924">
    <property type="term" value="F:GTPase activity"/>
    <property type="evidence" value="ECO:0007669"/>
    <property type="project" value="InterPro"/>
</dbReference>
<dbReference type="SMART" id="SM00327">
    <property type="entry name" value="VWA"/>
    <property type="match status" value="1"/>
</dbReference>
<sequence>MVALKDGLQIPHYISYVDSVSLANSIRFGFYDAVLNSWKGKIKVISSMGKQSSGKSYLLNHLSGSLLDVAGGRCTDGVWMTITTDEDGDGQGENKFLYVLLDFEGLGSFERSEQEDVLLSVLNAAVSNHTIFNKKDFHLDKDTESAFSRFQSGINLLKQDKKLFKGLFYIAIKDVDTSDVEDLMQEFNEKISQICSKSQDNFILKMYDGKVEIAAMAPYNRSDYYRESLRELAETVEDRIDSCYDNGSTFLRDLKLIIAQIAAKDWTSIDSKRVAVIVDNLRRNLMSGVHTGSLSANANEELQVFVNFDTQEEIPDSPVVVGDLSCDIKDSGLYLKPSNDSSISVTIRDVLSQLRSSLESVLPRKGSNSEVWHSMFENFLESLAERRQDRVQKWISANSAEFSDNDVVQRLQLEASVALGKVKQGLSVCGCKCSVCFWRCVLEKGHGDDHSCMSNHSCAESCSYCAREGGSFNVCKDLAGHEGSHDCKEKNHTCRETCHLFHMSSNCNELCSLRPEHFGQHKCNSPQHLCNKKCSLPSCSNPCAVAIECNQKQHECHERYCQSNCSIIGCSRTCGVKDHFHDVDPNAEHLCGNEHACPEQCEMPGICEIFTELVRRTRVFQGQRGSFEYELVSEQNGLRKGCCIPIPPFEIDHQGPHVQTKTEDSVHYCDSRCQSCGYFCQLAIDHSGLHDTVHGNMRNVRFISEDEDIDIHDRKYKWGEIGEAEMCNMYCKKQGRGHIHLVLCPNAKCTSKLHNGSRHETVKYGPDVDIPKDEMTHETYWQYVRFVDPCTEEEREEFGRCNHHCKSEEHEAETGGSDKSYCTEKLWHPPIKSTGQNISSAGYITDDGHHFGCDHSKNVPHHVIFVIDRFGSMQSSDISPTMAKFKNHNSRLGCVYEDILRFIQARLRTVSDDSVSVVLFDTSATVAVEMEDMEEVVVDRLLQHQPGGGTTYSAGLDGTEKILMKGARHHTVDVKKPVVIFLSDGGNNGGRDPLYYVDKMKRQEPRMTLHTIMFGRDPTMNILVKMAKKGGGTFEQTLNEIQLARSFENLAESLKPQVASLM</sequence>
<reference evidence="2 3" key="1">
    <citation type="journal article" date="2021" name="Nat. Plants">
        <title>The Taxus genome provides insights into paclitaxel biosynthesis.</title>
        <authorList>
            <person name="Xiong X."/>
            <person name="Gou J."/>
            <person name="Liao Q."/>
            <person name="Li Y."/>
            <person name="Zhou Q."/>
            <person name="Bi G."/>
            <person name="Li C."/>
            <person name="Du R."/>
            <person name="Wang X."/>
            <person name="Sun T."/>
            <person name="Guo L."/>
            <person name="Liang H."/>
            <person name="Lu P."/>
            <person name="Wu Y."/>
            <person name="Zhang Z."/>
            <person name="Ro D.K."/>
            <person name="Shang Y."/>
            <person name="Huang S."/>
            <person name="Yan J."/>
        </authorList>
    </citation>
    <scope>NUCLEOTIDE SEQUENCE [LARGE SCALE GENOMIC DNA]</scope>
    <source>
        <strain evidence="2">Ta-2019</strain>
    </source>
</reference>
<proteinExistence type="predicted"/>
<accession>A0AA38LFE3</accession>
<dbReference type="PANTHER" id="PTHR22796">
    <property type="entry name" value="URG4-RELATED"/>
    <property type="match status" value="1"/>
</dbReference>
<dbReference type="SUPFAM" id="SSF53300">
    <property type="entry name" value="vWA-like"/>
    <property type="match status" value="1"/>
</dbReference>
<organism evidence="2 3">
    <name type="scientific">Taxus chinensis</name>
    <name type="common">Chinese yew</name>
    <name type="synonym">Taxus wallichiana var. chinensis</name>
    <dbReference type="NCBI Taxonomy" id="29808"/>
    <lineage>
        <taxon>Eukaryota</taxon>
        <taxon>Viridiplantae</taxon>
        <taxon>Streptophyta</taxon>
        <taxon>Embryophyta</taxon>
        <taxon>Tracheophyta</taxon>
        <taxon>Spermatophyta</taxon>
        <taxon>Pinopsida</taxon>
        <taxon>Pinidae</taxon>
        <taxon>Conifers II</taxon>
        <taxon>Cupressales</taxon>
        <taxon>Taxaceae</taxon>
        <taxon>Taxus</taxon>
    </lineage>
</organism>
<dbReference type="PROSITE" id="PS50234">
    <property type="entry name" value="VWFA"/>
    <property type="match status" value="1"/>
</dbReference>
<evidence type="ECO:0000313" key="3">
    <source>
        <dbReference type="Proteomes" id="UP000824469"/>
    </source>
</evidence>
<feature type="domain" description="VWFA" evidence="1">
    <location>
        <begin position="862"/>
        <end position="1058"/>
    </location>
</feature>
<dbReference type="GO" id="GO:0005525">
    <property type="term" value="F:GTP binding"/>
    <property type="evidence" value="ECO:0007669"/>
    <property type="project" value="InterPro"/>
</dbReference>
<protein>
    <recommendedName>
        <fullName evidence="1">VWFA domain-containing protein</fullName>
    </recommendedName>
</protein>
<dbReference type="EMBL" id="JAHRHJ020000004">
    <property type="protein sequence ID" value="KAH9320000.1"/>
    <property type="molecule type" value="Genomic_DNA"/>
</dbReference>
<dbReference type="Proteomes" id="UP000824469">
    <property type="component" value="Unassembled WGS sequence"/>
</dbReference>
<keyword evidence="3" id="KW-1185">Reference proteome</keyword>
<name>A0AA38LFE3_TAXCH</name>
<gene>
    <name evidence="2" type="ORF">KI387_021769</name>
</gene>
<dbReference type="Gene3D" id="3.40.50.410">
    <property type="entry name" value="von Willebrand factor, type A domain"/>
    <property type="match status" value="1"/>
</dbReference>
<dbReference type="OMA" id="CCERIPP"/>
<dbReference type="AlphaFoldDB" id="A0AA38LFE3"/>
<dbReference type="CDD" id="cd00198">
    <property type="entry name" value="vWFA"/>
    <property type="match status" value="1"/>
</dbReference>
<evidence type="ECO:0000259" key="1">
    <source>
        <dbReference type="PROSITE" id="PS50234"/>
    </source>
</evidence>
<dbReference type="InterPro" id="IPR002035">
    <property type="entry name" value="VWF_A"/>
</dbReference>
<dbReference type="Pfam" id="PF13519">
    <property type="entry name" value="VWA_2"/>
    <property type="match status" value="1"/>
</dbReference>
<dbReference type="Gene3D" id="3.40.50.300">
    <property type="entry name" value="P-loop containing nucleotide triphosphate hydrolases"/>
    <property type="match status" value="1"/>
</dbReference>
<dbReference type="Pfam" id="PF02263">
    <property type="entry name" value="GBP"/>
    <property type="match status" value="1"/>
</dbReference>
<dbReference type="PANTHER" id="PTHR22796:SF1">
    <property type="entry name" value="VWFA DOMAIN-CONTAINING PROTEIN"/>
    <property type="match status" value="1"/>
</dbReference>
<evidence type="ECO:0000313" key="2">
    <source>
        <dbReference type="EMBL" id="KAH9320000.1"/>
    </source>
</evidence>
<dbReference type="InterPro" id="IPR027417">
    <property type="entry name" value="P-loop_NTPase"/>
</dbReference>
<dbReference type="InterPro" id="IPR015894">
    <property type="entry name" value="Guanylate-bd_N"/>
</dbReference>
<comment type="caution">
    <text evidence="2">The sequence shown here is derived from an EMBL/GenBank/DDBJ whole genome shotgun (WGS) entry which is preliminary data.</text>
</comment>
<dbReference type="SUPFAM" id="SSF52540">
    <property type="entry name" value="P-loop containing nucleoside triphosphate hydrolases"/>
    <property type="match status" value="1"/>
</dbReference>
<dbReference type="InterPro" id="IPR036465">
    <property type="entry name" value="vWFA_dom_sf"/>
</dbReference>